<organism evidence="2 3">
    <name type="scientific">Pleurodeles waltl</name>
    <name type="common">Iberian ribbed newt</name>
    <dbReference type="NCBI Taxonomy" id="8319"/>
    <lineage>
        <taxon>Eukaryota</taxon>
        <taxon>Metazoa</taxon>
        <taxon>Chordata</taxon>
        <taxon>Craniata</taxon>
        <taxon>Vertebrata</taxon>
        <taxon>Euteleostomi</taxon>
        <taxon>Amphibia</taxon>
        <taxon>Batrachia</taxon>
        <taxon>Caudata</taxon>
        <taxon>Salamandroidea</taxon>
        <taxon>Salamandridae</taxon>
        <taxon>Pleurodelinae</taxon>
        <taxon>Pleurodeles</taxon>
    </lineage>
</organism>
<name>A0AAV7VM38_PLEWA</name>
<protein>
    <submittedName>
        <fullName evidence="2">Uncharacterized protein</fullName>
    </submittedName>
</protein>
<dbReference type="EMBL" id="JANPWB010000003">
    <property type="protein sequence ID" value="KAJ1201225.1"/>
    <property type="molecule type" value="Genomic_DNA"/>
</dbReference>
<evidence type="ECO:0000313" key="2">
    <source>
        <dbReference type="EMBL" id="KAJ1201225.1"/>
    </source>
</evidence>
<dbReference type="AlphaFoldDB" id="A0AAV7VM38"/>
<comment type="caution">
    <text evidence="2">The sequence shown here is derived from an EMBL/GenBank/DDBJ whole genome shotgun (WGS) entry which is preliminary data.</text>
</comment>
<dbReference type="Proteomes" id="UP001066276">
    <property type="component" value="Chromosome 2_1"/>
</dbReference>
<proteinExistence type="predicted"/>
<keyword evidence="3" id="KW-1185">Reference proteome</keyword>
<evidence type="ECO:0000313" key="3">
    <source>
        <dbReference type="Proteomes" id="UP001066276"/>
    </source>
</evidence>
<accession>A0AAV7VM38</accession>
<sequence length="172" mass="18038">MESIGRCAPRSGVSKKWSRAELQLPGVLGNALFPRPPSNSVLPALPVGPASFLDASAQGGPAQQTGRPHLELGSAPLFTDAGAWSAPPDGLHRRFPVWVLHSTPAGTTDRGGDCPHLQTINPGDHHFRVLRSTPAGTTDRGGDCPHLQTINPGDHHYITPSPHGHGEDGLSA</sequence>
<feature type="region of interest" description="Disordered" evidence="1">
    <location>
        <begin position="150"/>
        <end position="172"/>
    </location>
</feature>
<evidence type="ECO:0000256" key="1">
    <source>
        <dbReference type="SAM" id="MobiDB-lite"/>
    </source>
</evidence>
<gene>
    <name evidence="2" type="ORF">NDU88_005039</name>
</gene>
<reference evidence="2" key="1">
    <citation type="journal article" date="2022" name="bioRxiv">
        <title>Sequencing and chromosome-scale assembly of the giantPleurodeles waltlgenome.</title>
        <authorList>
            <person name="Brown T."/>
            <person name="Elewa A."/>
            <person name="Iarovenko S."/>
            <person name="Subramanian E."/>
            <person name="Araus A.J."/>
            <person name="Petzold A."/>
            <person name="Susuki M."/>
            <person name="Suzuki K.-i.T."/>
            <person name="Hayashi T."/>
            <person name="Toyoda A."/>
            <person name="Oliveira C."/>
            <person name="Osipova E."/>
            <person name="Leigh N.D."/>
            <person name="Simon A."/>
            <person name="Yun M.H."/>
        </authorList>
    </citation>
    <scope>NUCLEOTIDE SEQUENCE</scope>
    <source>
        <strain evidence="2">20211129_DDA</strain>
        <tissue evidence="2">Liver</tissue>
    </source>
</reference>